<dbReference type="FunFam" id="2.30.30.40:FF:000242">
    <property type="entry name" value="Actin binding protein"/>
    <property type="match status" value="1"/>
</dbReference>
<feature type="compositionally biased region" description="Basic and acidic residues" evidence="3">
    <location>
        <begin position="702"/>
        <end position="719"/>
    </location>
</feature>
<feature type="compositionally biased region" description="Polar residues" evidence="3">
    <location>
        <begin position="434"/>
        <end position="448"/>
    </location>
</feature>
<keyword evidence="1 2" id="KW-0728">SH3 domain</keyword>
<evidence type="ECO:0000313" key="6">
    <source>
        <dbReference type="EMBL" id="KFX45328.1"/>
    </source>
</evidence>
<dbReference type="CDD" id="cd11962">
    <property type="entry name" value="SH3_Abp1_fungi_C1"/>
    <property type="match status" value="1"/>
</dbReference>
<dbReference type="FunFam" id="3.40.20.10:FF:000045">
    <property type="entry name" value="Actin binding protein, putative"/>
    <property type="match status" value="1"/>
</dbReference>
<dbReference type="CDD" id="cd11961">
    <property type="entry name" value="SH3_Abp1_fungi_C2"/>
    <property type="match status" value="1"/>
</dbReference>
<dbReference type="CDD" id="cd11281">
    <property type="entry name" value="ADF_drebrin_like"/>
    <property type="match status" value="1"/>
</dbReference>
<feature type="region of interest" description="Disordered" evidence="3">
    <location>
        <begin position="328"/>
        <end position="564"/>
    </location>
</feature>
<feature type="region of interest" description="Disordered" evidence="3">
    <location>
        <begin position="692"/>
        <end position="719"/>
    </location>
</feature>
<dbReference type="PROSITE" id="PS50002">
    <property type="entry name" value="SH3"/>
    <property type="match status" value="2"/>
</dbReference>
<feature type="domain" description="SH3" evidence="4">
    <location>
        <begin position="629"/>
        <end position="689"/>
    </location>
</feature>
<accession>A0A093XJB4</accession>
<feature type="region of interest" description="Disordered" evidence="3">
    <location>
        <begin position="296"/>
        <end position="316"/>
    </location>
</feature>
<feature type="domain" description="SH3" evidence="4">
    <location>
        <begin position="724"/>
        <end position="782"/>
    </location>
</feature>
<dbReference type="Gene3D" id="3.40.20.10">
    <property type="entry name" value="Severin"/>
    <property type="match status" value="1"/>
</dbReference>
<organism evidence="6">
    <name type="scientific">Talaromyces marneffei PM1</name>
    <dbReference type="NCBI Taxonomy" id="1077442"/>
    <lineage>
        <taxon>Eukaryota</taxon>
        <taxon>Fungi</taxon>
        <taxon>Dikarya</taxon>
        <taxon>Ascomycota</taxon>
        <taxon>Pezizomycotina</taxon>
        <taxon>Eurotiomycetes</taxon>
        <taxon>Eurotiomycetidae</taxon>
        <taxon>Eurotiales</taxon>
        <taxon>Trichocomaceae</taxon>
        <taxon>Talaromyces</taxon>
        <taxon>Talaromyces sect. Talaromyces</taxon>
    </lineage>
</organism>
<dbReference type="Pfam" id="PF00018">
    <property type="entry name" value="SH3_1"/>
    <property type="match status" value="1"/>
</dbReference>
<dbReference type="EMBL" id="JPOX01000024">
    <property type="protein sequence ID" value="KFX45330.1"/>
    <property type="molecule type" value="Genomic_DNA"/>
</dbReference>
<dbReference type="PRINTS" id="PR00452">
    <property type="entry name" value="SH3DOMAIN"/>
</dbReference>
<proteinExistence type="predicted"/>
<dbReference type="FunFam" id="2.30.30.40:FF:000273">
    <property type="entry name" value="Actin binding protein"/>
    <property type="match status" value="1"/>
</dbReference>
<dbReference type="GO" id="GO:0051015">
    <property type="term" value="F:actin filament binding"/>
    <property type="evidence" value="ECO:0007669"/>
    <property type="project" value="TreeGrafter"/>
</dbReference>
<reference evidence="6" key="1">
    <citation type="journal article" date="2014" name="PLoS Genet.">
        <title>Signature Gene Expression Reveals Novel Clues to the Molecular Mechanisms of Dimorphic Transition in Penicillium marneffei.</title>
        <authorList>
            <person name="Yang E."/>
            <person name="Wang G."/>
            <person name="Cai J."/>
            <person name="Woo P.C."/>
            <person name="Lau S.K."/>
            <person name="Yuen K.-Y."/>
            <person name="Chow W.-N."/>
            <person name="Lin X."/>
        </authorList>
    </citation>
    <scope>NUCLEOTIDE SEQUENCE [LARGE SCALE GENOMIC DNA]</scope>
    <source>
        <strain evidence="6">PM1</strain>
    </source>
</reference>
<dbReference type="EMBL" id="JPOX01000024">
    <property type="protein sequence ID" value="KFX45328.1"/>
    <property type="molecule type" value="Genomic_DNA"/>
</dbReference>
<dbReference type="SMART" id="SM00326">
    <property type="entry name" value="SH3"/>
    <property type="match status" value="2"/>
</dbReference>
<dbReference type="InterPro" id="IPR002108">
    <property type="entry name" value="ADF-H"/>
</dbReference>
<dbReference type="PROSITE" id="PS51263">
    <property type="entry name" value="ADF_H"/>
    <property type="match status" value="1"/>
</dbReference>
<protein>
    <submittedName>
        <fullName evidence="6">Drebrin-like protein</fullName>
    </submittedName>
</protein>
<dbReference type="PANTHER" id="PTHR10829">
    <property type="entry name" value="CORTACTIN AND DREBRIN"/>
    <property type="match status" value="1"/>
</dbReference>
<evidence type="ECO:0000256" key="1">
    <source>
        <dbReference type="ARBA" id="ARBA00022443"/>
    </source>
</evidence>
<dbReference type="PRINTS" id="PR00499">
    <property type="entry name" value="P67PHOX"/>
</dbReference>
<dbReference type="InterPro" id="IPR035719">
    <property type="entry name" value="Abp1_fungi_SH3_C1"/>
</dbReference>
<dbReference type="GO" id="GO:0030833">
    <property type="term" value="P:regulation of actin filament polymerization"/>
    <property type="evidence" value="ECO:0007669"/>
    <property type="project" value="TreeGrafter"/>
</dbReference>
<gene>
    <name evidence="6" type="ORF">GQ26_0241570</name>
</gene>
<dbReference type="Gene3D" id="2.30.30.40">
    <property type="entry name" value="SH3 Domains"/>
    <property type="match status" value="2"/>
</dbReference>
<feature type="compositionally biased region" description="Basic and acidic residues" evidence="3">
    <location>
        <begin position="336"/>
        <end position="347"/>
    </location>
</feature>
<dbReference type="SUPFAM" id="SSF50044">
    <property type="entry name" value="SH3-domain"/>
    <property type="match status" value="2"/>
</dbReference>
<feature type="domain" description="ADF-H" evidence="5">
    <location>
        <begin position="5"/>
        <end position="163"/>
    </location>
</feature>
<dbReference type="SMART" id="SM00102">
    <property type="entry name" value="ADF"/>
    <property type="match status" value="1"/>
</dbReference>
<dbReference type="GO" id="GO:0030427">
    <property type="term" value="C:site of polarized growth"/>
    <property type="evidence" value="ECO:0007669"/>
    <property type="project" value="TreeGrafter"/>
</dbReference>
<evidence type="ECO:0000259" key="5">
    <source>
        <dbReference type="PROSITE" id="PS51263"/>
    </source>
</evidence>
<dbReference type="PANTHER" id="PTHR10829:SF25">
    <property type="entry name" value="DREBRIN-LIKE PROTEIN"/>
    <property type="match status" value="1"/>
</dbReference>
<dbReference type="Pfam" id="PF14604">
    <property type="entry name" value="SH3_9"/>
    <property type="match status" value="1"/>
</dbReference>
<sequence length="782" mass="84361">MASLNLSTNGPSITKSYQAIVNAAPATTGAAASPTFAQWAVFGVTTPLVNAFQPDAGNKESVLKVQSSAEGELADLIEDFSEGKIQFAFVRVKDPNTGLPKNVLIAWCGEGVPERTKGYFNSHLAAVGRFLQQANNSSQGYHVQITARSDRDLTPEGILQKVSDASGAKYSATDAPAPREPVKPPVATKPVFTASRSGGVAPPPGARRLPAVSRAPVVVDDDDDGWGADAPPVTRTQLEKVPSAYKPTKVDINQLTSQKQPESQFRRAPVEERSDVVKGGYQPIGKVDIAAIRRQARESGQGGDERPEPVKGAYQPVGKVDISAIRAKAQPAQERAVPEPHPEETEQPKPLSERSAAFQQPSERLTSLPKPKVANRFGGSSNFTGTKAPLPTEFGVKPTTAPVTSTSRTFADEGGKTPAQLWAERKARERGSASAPSTQPSEPVNRQVSGDGRWKSSYTGKSWAPVQTTHTGHSASSATARYDGEGPSEPASRDIPLSEDVPPPPPLNNKPNAGQKIPLPGLPTAPVPTEEEYPEEEETKLDIPAPAPQPRSPTPPTPVDREPSPIQVAMPVSRTAPETLVQDAHEEIHSPPQALPIRSMEQVVPDETELEQEHGRAVAETSAHVAPSSQSIRAIVQYDYEKAEDNEIELKEGEYVTDIEMVDEDWWLGVNVHGDRGLFPSNYVEIIEQASDVAQQEEDVPHEDHHAQEPEPETEVNHHAEAGHTGHTATALYDYEAAEDNELSFPDGAKIVNIEFPDDDWWSGEYDGNVGLFPANYVELDQ</sequence>
<dbReference type="InterPro" id="IPR036028">
    <property type="entry name" value="SH3-like_dom_sf"/>
</dbReference>
<feature type="compositionally biased region" description="Low complexity" evidence="3">
    <location>
        <begin position="468"/>
        <end position="480"/>
    </location>
</feature>
<evidence type="ECO:0000256" key="2">
    <source>
        <dbReference type="PROSITE-ProRule" id="PRU00192"/>
    </source>
</evidence>
<dbReference type="Pfam" id="PF00241">
    <property type="entry name" value="Cofilin_ADF"/>
    <property type="match status" value="1"/>
</dbReference>
<dbReference type="AlphaFoldDB" id="A0A093XJB4"/>
<feature type="region of interest" description="Disordered" evidence="3">
    <location>
        <begin position="164"/>
        <end position="208"/>
    </location>
</feature>
<comment type="caution">
    <text evidence="6">The sequence shown here is derived from an EMBL/GenBank/DDBJ whole genome shotgun (WGS) entry which is preliminary data.</text>
</comment>
<dbReference type="InterPro" id="IPR029006">
    <property type="entry name" value="ADF-H/Gelsolin-like_dom_sf"/>
</dbReference>
<dbReference type="InterPro" id="IPR001452">
    <property type="entry name" value="SH3_domain"/>
</dbReference>
<name>A0A093XJB4_TALMA</name>
<dbReference type="GO" id="GO:0005884">
    <property type="term" value="C:actin filament"/>
    <property type="evidence" value="ECO:0007669"/>
    <property type="project" value="TreeGrafter"/>
</dbReference>
<dbReference type="GO" id="GO:0030864">
    <property type="term" value="C:cortical actin cytoskeleton"/>
    <property type="evidence" value="ECO:0007669"/>
    <property type="project" value="TreeGrafter"/>
</dbReference>
<evidence type="ECO:0000256" key="3">
    <source>
        <dbReference type="SAM" id="MobiDB-lite"/>
    </source>
</evidence>
<dbReference type="SUPFAM" id="SSF55753">
    <property type="entry name" value="Actin depolymerizing proteins"/>
    <property type="match status" value="1"/>
</dbReference>
<evidence type="ECO:0000259" key="4">
    <source>
        <dbReference type="PROSITE" id="PS50002"/>
    </source>
</evidence>
<feature type="compositionally biased region" description="Pro residues" evidence="3">
    <location>
        <begin position="545"/>
        <end position="558"/>
    </location>
</feature>
<feature type="compositionally biased region" description="Acidic residues" evidence="3">
    <location>
        <begin position="529"/>
        <end position="539"/>
    </location>
</feature>
<dbReference type="InterPro" id="IPR035718">
    <property type="entry name" value="Abp1_fungi_SH3_C2"/>
</dbReference>